<protein>
    <submittedName>
        <fullName evidence="1">Uncharacterized protein</fullName>
    </submittedName>
</protein>
<sequence>MPQSKARAPGAFNVPEFPLPHTPFSFPLLLRTACFVARSAFGSPCRNSDSVCSSLPTQSDSVRDHSVYGHLQNTCPQHLIVTIVRSNLTSNWVTLEEKRGIAHMTQEADVKACGQSESRVQTRTQMWRDRKGSFWHFLSPMEMQHVSKHSKPFLTIGALPVSLLSTSSYAWANSFSCEWFVGSRPGMKPAMVAQQAGSKLFLQWLYSIPLYRPRQEPPPQEFEKPVGKAASFDGCGCCPWKVGLERPRMVGMAR</sequence>
<comment type="caution">
    <text evidence="1">The sequence shown here is derived from an EMBL/GenBank/DDBJ whole genome shotgun (WGS) entry which is preliminary data.</text>
</comment>
<accession>A0AAD6FC93</accession>
<evidence type="ECO:0000313" key="2">
    <source>
        <dbReference type="Proteomes" id="UP001219934"/>
    </source>
</evidence>
<dbReference type="AlphaFoldDB" id="A0AAD6FC93"/>
<dbReference type="EMBL" id="JAPTMU010000018">
    <property type="protein sequence ID" value="KAJ4928530.1"/>
    <property type="molecule type" value="Genomic_DNA"/>
</dbReference>
<reference evidence="1" key="1">
    <citation type="submission" date="2022-11" db="EMBL/GenBank/DDBJ databases">
        <title>Chromosome-level genome of Pogonophryne albipinna.</title>
        <authorList>
            <person name="Jo E."/>
        </authorList>
    </citation>
    <scope>NUCLEOTIDE SEQUENCE</scope>
    <source>
        <strain evidence="1">SGF0006</strain>
        <tissue evidence="1">Muscle</tissue>
    </source>
</reference>
<proteinExistence type="predicted"/>
<dbReference type="Proteomes" id="UP001219934">
    <property type="component" value="Unassembled WGS sequence"/>
</dbReference>
<keyword evidence="2" id="KW-1185">Reference proteome</keyword>
<evidence type="ECO:0000313" key="1">
    <source>
        <dbReference type="EMBL" id="KAJ4928530.1"/>
    </source>
</evidence>
<name>A0AAD6FC93_9TELE</name>
<gene>
    <name evidence="1" type="ORF">JOQ06_016321</name>
</gene>
<organism evidence="1 2">
    <name type="scientific">Pogonophryne albipinna</name>
    <dbReference type="NCBI Taxonomy" id="1090488"/>
    <lineage>
        <taxon>Eukaryota</taxon>
        <taxon>Metazoa</taxon>
        <taxon>Chordata</taxon>
        <taxon>Craniata</taxon>
        <taxon>Vertebrata</taxon>
        <taxon>Euteleostomi</taxon>
        <taxon>Actinopterygii</taxon>
        <taxon>Neopterygii</taxon>
        <taxon>Teleostei</taxon>
        <taxon>Neoteleostei</taxon>
        <taxon>Acanthomorphata</taxon>
        <taxon>Eupercaria</taxon>
        <taxon>Perciformes</taxon>
        <taxon>Notothenioidei</taxon>
        <taxon>Pogonophryne</taxon>
    </lineage>
</organism>